<evidence type="ECO:0000313" key="2">
    <source>
        <dbReference type="Proteomes" id="UP000298111"/>
    </source>
</evidence>
<dbReference type="CDD" id="cd00586">
    <property type="entry name" value="4HBT"/>
    <property type="match status" value="1"/>
</dbReference>
<dbReference type="GeneID" id="75182053"/>
<accession>A0A6C1CFK8</accession>
<dbReference type="Proteomes" id="UP000298111">
    <property type="component" value="Unassembled WGS sequence"/>
</dbReference>
<gene>
    <name evidence="1" type="ORF">D8771_20535</name>
</gene>
<dbReference type="InterPro" id="IPR050563">
    <property type="entry name" value="4-hydroxybenzoyl-CoA_TE"/>
</dbReference>
<reference evidence="1 2" key="1">
    <citation type="submission" date="2018-10" db="EMBL/GenBank/DDBJ databases">
        <title>Isolation of pseudouridimycin from Streptomyces albus DSM 40763.</title>
        <authorList>
            <person name="Rosenqvist P."/>
            <person name="Metsae-Ketelae M."/>
            <person name="Virta P."/>
        </authorList>
    </citation>
    <scope>NUCLEOTIDE SEQUENCE [LARGE SCALE GENOMIC DNA]</scope>
    <source>
        <strain evidence="1 2">DSM 40763</strain>
    </source>
</reference>
<protein>
    <submittedName>
        <fullName evidence="1">Thioesterase</fullName>
    </submittedName>
</protein>
<dbReference type="GO" id="GO:0047617">
    <property type="term" value="F:fatty acyl-CoA hydrolase activity"/>
    <property type="evidence" value="ECO:0007669"/>
    <property type="project" value="TreeGrafter"/>
</dbReference>
<name>A0A6C1CFK8_9ACTN</name>
<sequence length="157" mass="17087">MRDPEPGTGPLPLFEQTVRPEWIDYNGHMSEAFYVLVFGHATDEMMNAVGLGPAYRERSGCSLYTVEAHVRYLDEVAEGTPLTVRTRVLGVDGKKLRFAHEMSAEDRTVATSELFALHVGAAGSTPFPPEVRDRLAGLVEEPPAWAGRAIAPVPAPA</sequence>
<comment type="caution">
    <text evidence="1">The sequence shown here is derived from an EMBL/GenBank/DDBJ whole genome shotgun (WGS) entry which is preliminary data.</text>
</comment>
<dbReference type="PANTHER" id="PTHR31793:SF2">
    <property type="entry name" value="BLR1345 PROTEIN"/>
    <property type="match status" value="1"/>
</dbReference>
<dbReference type="EMBL" id="RCIY01000067">
    <property type="protein sequence ID" value="TGG80944.1"/>
    <property type="molecule type" value="Genomic_DNA"/>
</dbReference>
<dbReference type="AlphaFoldDB" id="A0A6C1CFK8"/>
<proteinExistence type="predicted"/>
<dbReference type="InterPro" id="IPR029069">
    <property type="entry name" value="HotDog_dom_sf"/>
</dbReference>
<organism evidence="1 2">
    <name type="scientific">Streptomyces albus</name>
    <dbReference type="NCBI Taxonomy" id="1888"/>
    <lineage>
        <taxon>Bacteria</taxon>
        <taxon>Bacillati</taxon>
        <taxon>Actinomycetota</taxon>
        <taxon>Actinomycetes</taxon>
        <taxon>Kitasatosporales</taxon>
        <taxon>Streptomycetaceae</taxon>
        <taxon>Streptomyces</taxon>
    </lineage>
</organism>
<dbReference type="SUPFAM" id="SSF54637">
    <property type="entry name" value="Thioesterase/thiol ester dehydrase-isomerase"/>
    <property type="match status" value="1"/>
</dbReference>
<evidence type="ECO:0000313" key="1">
    <source>
        <dbReference type="EMBL" id="TGG80944.1"/>
    </source>
</evidence>
<dbReference type="PANTHER" id="PTHR31793">
    <property type="entry name" value="4-HYDROXYBENZOYL-COA THIOESTERASE FAMILY MEMBER"/>
    <property type="match status" value="1"/>
</dbReference>
<dbReference type="Pfam" id="PF13279">
    <property type="entry name" value="4HBT_2"/>
    <property type="match status" value="1"/>
</dbReference>
<dbReference type="Gene3D" id="3.10.129.10">
    <property type="entry name" value="Hotdog Thioesterase"/>
    <property type="match status" value="1"/>
</dbReference>
<dbReference type="RefSeq" id="WP_030409456.1">
    <property type="nucleotide sequence ID" value="NZ_BBQG01000012.1"/>
</dbReference>